<keyword evidence="1" id="KW-0808">Transferase</keyword>
<evidence type="ECO:0000313" key="2">
    <source>
        <dbReference type="Proteomes" id="UP000245918"/>
    </source>
</evidence>
<sequence>MLINEIDFSELYRQQMALARHSEKTVAQWDQRAARLSDLPTHETDDYLCQLIAHIDLRAASTLFDMGCGPGSLALALAPRLTRVYGVDYSHGMLEVAARRAQQAAIRNSVWLQRAWEDDWSDLPRCDIAVASRSTLPADLGPALLKLDRQAKLRVYTTHLVTPSFIAPQIQRAIGREVTELPTYIYALNLLYQQGIRAQVAFIRGPRRAAPASLDQLRQSVTWSLGALTPQEEVRLAEWYRQQPHTPALDACCGPRDWALLSWEVDHD</sequence>
<keyword evidence="2" id="KW-1185">Reference proteome</keyword>
<proteinExistence type="predicted"/>
<name>A0AC61TLA9_EDWTA</name>
<reference evidence="1" key="1">
    <citation type="submission" date="2021-09" db="EMBL/GenBank/DDBJ databases">
        <title>Comparative genomics of Edwardsiella genus reveals species-based diversity.</title>
        <authorList>
            <person name="Tekedar H.C."/>
            <person name="Kumru S."/>
            <person name="Waldbieser G.C."/>
            <person name="Reichley S.R."/>
            <person name="Lawrence M.L."/>
            <person name="Griffin M.J."/>
        </authorList>
    </citation>
    <scope>NUCLEOTIDE SEQUENCE</scope>
    <source>
        <strain evidence="1">ATCC 15947</strain>
    </source>
</reference>
<keyword evidence="1" id="KW-0489">Methyltransferase</keyword>
<dbReference type="Proteomes" id="UP000245918">
    <property type="component" value="Chromosome"/>
</dbReference>
<protein>
    <submittedName>
        <fullName evidence="1">Class I SAM-dependent methyltransferase</fullName>
    </submittedName>
</protein>
<gene>
    <name evidence="1" type="ORF">DCL27_06865</name>
</gene>
<dbReference type="EMBL" id="CP084506">
    <property type="protein sequence ID" value="UCQ01478.1"/>
    <property type="molecule type" value="Genomic_DNA"/>
</dbReference>
<evidence type="ECO:0000313" key="1">
    <source>
        <dbReference type="EMBL" id="UCQ01478.1"/>
    </source>
</evidence>
<organism evidence="1 2">
    <name type="scientific">Edwardsiella tarda ATCC 15947 = NBRC 105688</name>
    <dbReference type="NCBI Taxonomy" id="667121"/>
    <lineage>
        <taxon>Bacteria</taxon>
        <taxon>Pseudomonadati</taxon>
        <taxon>Pseudomonadota</taxon>
        <taxon>Gammaproteobacteria</taxon>
        <taxon>Enterobacterales</taxon>
        <taxon>Hafniaceae</taxon>
        <taxon>Edwardsiella</taxon>
    </lineage>
</organism>
<accession>A0AC61TLA9</accession>